<dbReference type="GO" id="GO:0006355">
    <property type="term" value="P:regulation of DNA-templated transcription"/>
    <property type="evidence" value="ECO:0007669"/>
    <property type="project" value="InterPro"/>
</dbReference>
<accession>A0A348WLE0</accession>
<dbReference type="PROSITE" id="PS00688">
    <property type="entry name" value="SIGMA54_INTERACT_3"/>
    <property type="match status" value="1"/>
</dbReference>
<keyword evidence="1" id="KW-0547">Nucleotide-binding</keyword>
<gene>
    <name evidence="6" type="ORF">DCR58_01060</name>
</gene>
<feature type="domain" description="Sigma-54 factor interaction" evidence="5">
    <location>
        <begin position="151"/>
        <end position="377"/>
    </location>
</feature>
<dbReference type="InterPro" id="IPR025944">
    <property type="entry name" value="Sigma_54_int_dom_CS"/>
</dbReference>
<dbReference type="InterPro" id="IPR058031">
    <property type="entry name" value="AAA_lid_NorR"/>
</dbReference>
<dbReference type="RefSeq" id="WP_006956374.1">
    <property type="nucleotide sequence ID" value="NZ_DAIRLQ010000002.1"/>
</dbReference>
<proteinExistence type="predicted"/>
<dbReference type="CDD" id="cd00009">
    <property type="entry name" value="AAA"/>
    <property type="match status" value="1"/>
</dbReference>
<dbReference type="Gene3D" id="3.40.50.300">
    <property type="entry name" value="P-loop containing nucleotide triphosphate hydrolases"/>
    <property type="match status" value="1"/>
</dbReference>
<dbReference type="Proteomes" id="UP000262878">
    <property type="component" value="Unassembled WGS sequence"/>
</dbReference>
<reference evidence="6 7" key="1">
    <citation type="journal article" date="2018" name="Nat. Biotechnol.">
        <title>A standardized bacterial taxonomy based on genome phylogeny substantially revises the tree of life.</title>
        <authorList>
            <person name="Parks D.H."/>
            <person name="Chuvochina M."/>
            <person name="Waite D.W."/>
            <person name="Rinke C."/>
            <person name="Skarshewski A."/>
            <person name="Chaumeil P.A."/>
            <person name="Hugenholtz P."/>
        </authorList>
    </citation>
    <scope>NUCLEOTIDE SEQUENCE [LARGE SCALE GENOMIC DNA]</scope>
    <source>
        <strain evidence="6">UBA9360</strain>
    </source>
</reference>
<evidence type="ECO:0000313" key="7">
    <source>
        <dbReference type="Proteomes" id="UP000262878"/>
    </source>
</evidence>
<keyword evidence="2" id="KW-0067">ATP-binding</keyword>
<evidence type="ECO:0000256" key="2">
    <source>
        <dbReference type="ARBA" id="ARBA00022840"/>
    </source>
</evidence>
<sequence length="506" mass="57048">MDISDIKTQHVDDSLDKQQAAVPMLVIALHPNLNRVGEVAPLLDLDREGRGYVSRNRPEFSKSGYAGKPLADQHISRSPLIIQKDSDELFRVRAHSTSTEVSIPGRSLQQEYLLTADDMHEGVILTLSQKVVLILKFLPLQHMIVPDDNMILGISPDIAAVRDKAKNIARLSLPVMIRGAAGVGKEHVARSIHEYSDQANEPFISVNVAAIHDAVAEEELFGVVRNGQRKRGWLEQAGSGTILLEDLEDASEKVHELIFKAFKAQKVLAVNDANSVALKCRFMLTSTYDNCPENKSSVLWRLNNLLSAYQFFVPNLVDRREDIGLLFYHFVAEQWARVHAEKAMTAEVPTDLVVQLLMFNWPGNVRQLRNVARQIVIDSRDKESLYLDPQLINILANKQESAAQTSSKKVTKSRKPNSVSKDELIESLQNNRFELQATARELNISRASVYQLIQRFDGIQTAQDLDEVTIREHYERYNGDTEKMMWALKVSQVGLRRRLKAMGLAI</sequence>
<comment type="caution">
    <text evidence="6">The sequence shown here is derived from an EMBL/GenBank/DDBJ whole genome shotgun (WGS) entry which is preliminary data.</text>
</comment>
<evidence type="ECO:0000256" key="1">
    <source>
        <dbReference type="ARBA" id="ARBA00022741"/>
    </source>
</evidence>
<dbReference type="InterPro" id="IPR002078">
    <property type="entry name" value="Sigma_54_int"/>
</dbReference>
<dbReference type="PROSITE" id="PS50045">
    <property type="entry name" value="SIGMA54_INTERACT_4"/>
    <property type="match status" value="1"/>
</dbReference>
<dbReference type="InterPro" id="IPR027417">
    <property type="entry name" value="P-loop_NTPase"/>
</dbReference>
<dbReference type="GO" id="GO:0005524">
    <property type="term" value="F:ATP binding"/>
    <property type="evidence" value="ECO:0007669"/>
    <property type="project" value="UniProtKB-KW"/>
</dbReference>
<name>A0A348WLE0_9GAMM</name>
<evidence type="ECO:0000313" key="6">
    <source>
        <dbReference type="EMBL" id="HAR55352.1"/>
    </source>
</evidence>
<keyword evidence="4" id="KW-0804">Transcription</keyword>
<organism evidence="6 7">
    <name type="scientific">Idiomarina baltica</name>
    <dbReference type="NCBI Taxonomy" id="190892"/>
    <lineage>
        <taxon>Bacteria</taxon>
        <taxon>Pseudomonadati</taxon>
        <taxon>Pseudomonadota</taxon>
        <taxon>Gammaproteobacteria</taxon>
        <taxon>Alteromonadales</taxon>
        <taxon>Idiomarinaceae</taxon>
        <taxon>Idiomarina</taxon>
    </lineage>
</organism>
<dbReference type="AlphaFoldDB" id="A0A348WLE0"/>
<dbReference type="PANTHER" id="PTHR32071:SF57">
    <property type="entry name" value="C4-DICARBOXYLATE TRANSPORT TRANSCRIPTIONAL REGULATORY PROTEIN DCTD"/>
    <property type="match status" value="1"/>
</dbReference>
<dbReference type="Pfam" id="PF00158">
    <property type="entry name" value="Sigma54_activat"/>
    <property type="match status" value="1"/>
</dbReference>
<dbReference type="EMBL" id="DMUP01000023">
    <property type="protein sequence ID" value="HAR55352.1"/>
    <property type="molecule type" value="Genomic_DNA"/>
</dbReference>
<evidence type="ECO:0000259" key="5">
    <source>
        <dbReference type="PROSITE" id="PS50045"/>
    </source>
</evidence>
<protein>
    <submittedName>
        <fullName evidence="6">Sigma-54-dependent Fis family transcriptional regulator</fullName>
    </submittedName>
</protein>
<dbReference type="STRING" id="314276.OS145_04473"/>
<dbReference type="Pfam" id="PF25601">
    <property type="entry name" value="AAA_lid_14"/>
    <property type="match status" value="1"/>
</dbReference>
<dbReference type="PANTHER" id="PTHR32071">
    <property type="entry name" value="TRANSCRIPTIONAL REGULATORY PROTEIN"/>
    <property type="match status" value="1"/>
</dbReference>
<evidence type="ECO:0000256" key="4">
    <source>
        <dbReference type="ARBA" id="ARBA00023163"/>
    </source>
</evidence>
<dbReference type="SUPFAM" id="SSF52540">
    <property type="entry name" value="P-loop containing nucleoside triphosphate hydrolases"/>
    <property type="match status" value="1"/>
</dbReference>
<evidence type="ECO:0000256" key="3">
    <source>
        <dbReference type="ARBA" id="ARBA00023015"/>
    </source>
</evidence>
<keyword evidence="3" id="KW-0805">Transcription regulation</keyword>
<dbReference type="Gene3D" id="1.10.8.60">
    <property type="match status" value="1"/>
</dbReference>